<sequence length="87" mass="9349">MSGKRITAWDAQIEILTARCALESVVARHGNSGATKAPNLFIQPFEADIADIERALTTSMTYVAQQNPQGEVALVNRTATETGSKNT</sequence>
<dbReference type="OrthoDB" id="9981207at2"/>
<dbReference type="RefSeq" id="WP_111361493.1">
    <property type="nucleotide sequence ID" value="NZ_QKZQ01000036.1"/>
</dbReference>
<dbReference type="Proteomes" id="UP000249364">
    <property type="component" value="Unassembled WGS sequence"/>
</dbReference>
<reference evidence="1 2" key="1">
    <citation type="submission" date="2018-06" db="EMBL/GenBank/DDBJ databases">
        <title>Genomic Encyclopedia of Archaeal and Bacterial Type Strains, Phase II (KMG-II): from individual species to whole genera.</title>
        <authorList>
            <person name="Goeker M."/>
        </authorList>
    </citation>
    <scope>NUCLEOTIDE SEQUENCE [LARGE SCALE GENOMIC DNA]</scope>
    <source>
        <strain evidence="1 2">DSM 13087</strain>
    </source>
</reference>
<organism evidence="1 2">
    <name type="scientific">Roseinatronobacter thiooxidans</name>
    <dbReference type="NCBI Taxonomy" id="121821"/>
    <lineage>
        <taxon>Bacteria</taxon>
        <taxon>Pseudomonadati</taxon>
        <taxon>Pseudomonadota</taxon>
        <taxon>Alphaproteobacteria</taxon>
        <taxon>Rhodobacterales</taxon>
        <taxon>Paracoccaceae</taxon>
        <taxon>Roseinatronobacter</taxon>
    </lineage>
</organism>
<keyword evidence="2" id="KW-1185">Reference proteome</keyword>
<evidence type="ECO:0000313" key="1">
    <source>
        <dbReference type="EMBL" id="PZX36231.1"/>
    </source>
</evidence>
<protein>
    <submittedName>
        <fullName evidence="1">Uncharacterized protein</fullName>
    </submittedName>
</protein>
<dbReference type="EMBL" id="QKZQ01000036">
    <property type="protein sequence ID" value="PZX36231.1"/>
    <property type="molecule type" value="Genomic_DNA"/>
</dbReference>
<dbReference type="AlphaFoldDB" id="A0A2W7PJ21"/>
<gene>
    <name evidence="1" type="ORF">LY56_03517</name>
</gene>
<name>A0A2W7PJ21_9RHOB</name>
<accession>A0A2W7PJ21</accession>
<proteinExistence type="predicted"/>
<comment type="caution">
    <text evidence="1">The sequence shown here is derived from an EMBL/GenBank/DDBJ whole genome shotgun (WGS) entry which is preliminary data.</text>
</comment>
<evidence type="ECO:0000313" key="2">
    <source>
        <dbReference type="Proteomes" id="UP000249364"/>
    </source>
</evidence>